<dbReference type="RefSeq" id="WP_111070867.1">
    <property type="nucleotide sequence ID" value="NZ_CP029836.1"/>
</dbReference>
<dbReference type="NCBIfam" id="NF033832">
    <property type="entry name" value="sce7726_fam"/>
    <property type="match status" value="1"/>
</dbReference>
<name>A0A2U9SKF9_9PROT</name>
<gene>
    <name evidence="2" type="ORF">DM194_27715</name>
</gene>
<dbReference type="InterPro" id="IPR047729">
    <property type="entry name" value="Sce7726-like"/>
</dbReference>
<reference evidence="2 3" key="1">
    <citation type="submission" date="2018-06" db="EMBL/GenBank/DDBJ databases">
        <title>Complete genome sequencing of Azospirillum sp. M2T2B2.</title>
        <authorList>
            <person name="Heo J."/>
            <person name="Kim S.-J."/>
            <person name="Kwon S.-W."/>
            <person name="Anandham R."/>
        </authorList>
    </citation>
    <scope>NUCLEOTIDE SEQUENCE [LARGE SCALE GENOMIC DNA]</scope>
    <source>
        <strain evidence="2 3">M2T2B2</strain>
        <plasmid evidence="2 3">unnamed6</plasmid>
    </source>
</reference>
<dbReference type="KEGG" id="azm:DM194_27715"/>
<dbReference type="AlphaFoldDB" id="A0A2U9SKF9"/>
<feature type="region of interest" description="Disordered" evidence="1">
    <location>
        <begin position="209"/>
        <end position="229"/>
    </location>
</feature>
<organism evidence="2 3">
    <name type="scientific">Azospirillum ramasamyi</name>
    <dbReference type="NCBI Taxonomy" id="682998"/>
    <lineage>
        <taxon>Bacteria</taxon>
        <taxon>Pseudomonadati</taxon>
        <taxon>Pseudomonadota</taxon>
        <taxon>Alphaproteobacteria</taxon>
        <taxon>Rhodospirillales</taxon>
        <taxon>Azospirillaceae</taxon>
        <taxon>Azospirillum</taxon>
    </lineage>
</organism>
<evidence type="ECO:0000313" key="2">
    <source>
        <dbReference type="EMBL" id="AWU98078.1"/>
    </source>
</evidence>
<accession>A0A2U9SKF9</accession>
<geneLocation type="plasmid" evidence="2 3">
    <name>unnamed6</name>
</geneLocation>
<dbReference type="Proteomes" id="UP000249605">
    <property type="component" value="Plasmid unnamed6"/>
</dbReference>
<dbReference type="OrthoDB" id="3358108at2"/>
<evidence type="ECO:0000313" key="3">
    <source>
        <dbReference type="Proteomes" id="UP000249605"/>
    </source>
</evidence>
<evidence type="ECO:0008006" key="4">
    <source>
        <dbReference type="Google" id="ProtNLM"/>
    </source>
</evidence>
<proteinExistence type="predicted"/>
<sequence length="229" mass="24502">MAAAPTPTNDTMIRAAVKARLSRRHAGDPDAFVVEELPVSRSSARVDLAVLNGRIEGVEIKSAVDTLARLPRQARAYGEGMERMALVVAPNHLDEAMEAVPAWWSVLEASAGPRGGVALRRVRRGGLNPDRSARGYLRLLEREEIVALLALHELDRGVRTAPWRALTERAEQRLPLASIAAGVRHQLKLRVLIEAHICRTVFGRSAAGGGLSSDPRALTSAPPAGSGAG</sequence>
<keyword evidence="3" id="KW-1185">Reference proteome</keyword>
<evidence type="ECO:0000256" key="1">
    <source>
        <dbReference type="SAM" id="MobiDB-lite"/>
    </source>
</evidence>
<protein>
    <recommendedName>
        <fullName evidence="4">Sce7726 family protein</fullName>
    </recommendedName>
</protein>
<dbReference type="EMBL" id="CP029836">
    <property type="protein sequence ID" value="AWU98078.1"/>
    <property type="molecule type" value="Genomic_DNA"/>
</dbReference>
<keyword evidence="2" id="KW-0614">Plasmid</keyword>